<feature type="compositionally biased region" description="Basic and acidic residues" evidence="1">
    <location>
        <begin position="602"/>
        <end position="614"/>
    </location>
</feature>
<evidence type="ECO:0000313" key="2">
    <source>
        <dbReference type="EMBL" id="KAF3703820.1"/>
    </source>
</evidence>
<gene>
    <name evidence="2" type="ORF">EXN66_Car019508</name>
</gene>
<feature type="region of interest" description="Disordered" evidence="1">
    <location>
        <begin position="1"/>
        <end position="23"/>
    </location>
</feature>
<proteinExistence type="predicted"/>
<evidence type="ECO:0000256" key="1">
    <source>
        <dbReference type="SAM" id="MobiDB-lite"/>
    </source>
</evidence>
<feature type="region of interest" description="Disordered" evidence="1">
    <location>
        <begin position="500"/>
        <end position="521"/>
    </location>
</feature>
<evidence type="ECO:0008006" key="4">
    <source>
        <dbReference type="Google" id="ProtNLM"/>
    </source>
</evidence>
<feature type="region of interest" description="Disordered" evidence="1">
    <location>
        <begin position="148"/>
        <end position="186"/>
    </location>
</feature>
<organism evidence="2 3">
    <name type="scientific">Channa argus</name>
    <name type="common">Northern snakehead</name>
    <name type="synonym">Ophicephalus argus</name>
    <dbReference type="NCBI Taxonomy" id="215402"/>
    <lineage>
        <taxon>Eukaryota</taxon>
        <taxon>Metazoa</taxon>
        <taxon>Chordata</taxon>
        <taxon>Craniata</taxon>
        <taxon>Vertebrata</taxon>
        <taxon>Euteleostomi</taxon>
        <taxon>Actinopterygii</taxon>
        <taxon>Neopterygii</taxon>
        <taxon>Teleostei</taxon>
        <taxon>Neoteleostei</taxon>
        <taxon>Acanthomorphata</taxon>
        <taxon>Anabantaria</taxon>
        <taxon>Anabantiformes</taxon>
        <taxon>Channoidei</taxon>
        <taxon>Channidae</taxon>
        <taxon>Channa</taxon>
    </lineage>
</organism>
<feature type="region of interest" description="Disordered" evidence="1">
    <location>
        <begin position="567"/>
        <end position="614"/>
    </location>
</feature>
<name>A0A6G1QM85_CHAAH</name>
<reference evidence="3" key="2">
    <citation type="submission" date="2019-02" db="EMBL/GenBank/DDBJ databases">
        <title>Opniocepnalus argus Var Kimnra genome.</title>
        <authorList>
            <person name="Zhou C."/>
            <person name="Xiao S."/>
        </authorList>
    </citation>
    <scope>NUCLEOTIDE SEQUENCE [LARGE SCALE GENOMIC DNA]</scope>
</reference>
<dbReference type="AlphaFoldDB" id="A0A6G1QM85"/>
<feature type="compositionally biased region" description="Polar residues" evidence="1">
    <location>
        <begin position="568"/>
        <end position="577"/>
    </location>
</feature>
<protein>
    <recommendedName>
        <fullName evidence="4">Bucky ball</fullName>
    </recommendedName>
</protein>
<dbReference type="InterPro" id="IPR053309">
    <property type="entry name" value="Balbiani_Body_Formation"/>
</dbReference>
<dbReference type="PANTHER" id="PTHR38654:SF1">
    <property type="entry name" value="BUCKY BALL"/>
    <property type="match status" value="1"/>
</dbReference>
<feature type="region of interest" description="Disordered" evidence="1">
    <location>
        <begin position="435"/>
        <end position="464"/>
    </location>
</feature>
<dbReference type="Proteomes" id="UP000503349">
    <property type="component" value="Chromosome 19"/>
</dbReference>
<reference evidence="2 3" key="1">
    <citation type="submission" date="2019-02" db="EMBL/GenBank/DDBJ databases">
        <title>Opniocepnalus argus genome.</title>
        <authorList>
            <person name="Zhou C."/>
            <person name="Xiao S."/>
        </authorList>
    </citation>
    <scope>NUCLEOTIDE SEQUENCE [LARGE SCALE GENOMIC DNA]</scope>
    <source>
        <strain evidence="2">OARG1902GOOAL</strain>
        <tissue evidence="2">Muscle</tissue>
    </source>
</reference>
<keyword evidence="3" id="KW-1185">Reference proteome</keyword>
<evidence type="ECO:0000313" key="3">
    <source>
        <dbReference type="Proteomes" id="UP000503349"/>
    </source>
</evidence>
<feature type="compositionally biased region" description="Basic and acidic residues" evidence="1">
    <location>
        <begin position="291"/>
        <end position="303"/>
    </location>
</feature>
<accession>A0A6G1QM85</accession>
<feature type="region of interest" description="Disordered" evidence="1">
    <location>
        <begin position="266"/>
        <end position="309"/>
    </location>
</feature>
<dbReference type="PANTHER" id="PTHR38654">
    <property type="entry name" value="BUCKY BALL-RELATED"/>
    <property type="match status" value="1"/>
</dbReference>
<sequence length="614" mass="69133">MDDGGKQPHALGGGPQRTHHPRPFFYVQPPSQPYYLYQHWQMNNPYSHYGLPGGFNFGRPCMHPYQYMQYPGFIFPPAMIYPTDYRRMFDSRFPAPTWGDVPRQQQQHMQPQGRREMACSEAQTDPSDAITKLIECLDKIRASELQGAERELDSGVASQTSGMFSPEGEKKSDEQVAAPDSHFDSPAATYINSTAAEYDGETSQRSIEGLNSQECWSGGLEEELPLDSSSVHEECLEKPAGDEHLAHEREEVTSIQSDILVTNQSVPRCESEELPKSAPPLRPSCSSSQPVHKEAKSSDKISKTEPQAASFDEVKYDPSYQILRLPFESVLTPGAGGAGSLSSPAAPYYYNYLSLQTTHERMSVLSPSLDELSSRDEMFSTDLEDVDLFPKRVYTGRRLAEVASTSSPQAVEQVEEVWLPGSKMVVCTCCGKSMAKGTSRSKVHSSKDYRQEVGESEEESSYGRGCEQPIRVVVRKHSAPRKSHSVPLRHATKPWYKRGQYKDQSDVVDQDNGRDFCKQEPNDGVVRDMAASEPHCRTCQDGLCREDLTAADQGRWGECDMIPRRRQTASLQQQEMSAQRKVIYHRPRGEENDDDDEPPPLHWDRGSMMREPRR</sequence>
<dbReference type="EMBL" id="CM015730">
    <property type="protein sequence ID" value="KAF3703820.1"/>
    <property type="molecule type" value="Genomic_DNA"/>
</dbReference>